<evidence type="ECO:0000313" key="2">
    <source>
        <dbReference type="Proteomes" id="UP001617907"/>
    </source>
</evidence>
<dbReference type="EMBL" id="JBIVPC010000005">
    <property type="protein sequence ID" value="MFJ6036766.1"/>
    <property type="molecule type" value="Genomic_DNA"/>
</dbReference>
<reference evidence="1 2" key="1">
    <citation type="submission" date="2024-10" db="EMBL/GenBank/DDBJ databases">
        <title>The Natural Products Discovery Center: Release of the First 8490 Sequenced Strains for Exploring Actinobacteria Biosynthetic Diversity.</title>
        <authorList>
            <person name="Kalkreuter E."/>
            <person name="Kautsar S.A."/>
            <person name="Yang D."/>
            <person name="Bader C.D."/>
            <person name="Teijaro C.N."/>
            <person name="Fluegel L."/>
            <person name="Davis C.M."/>
            <person name="Simpson J.R."/>
            <person name="Lauterbach L."/>
            <person name="Steele A.D."/>
            <person name="Gui C."/>
            <person name="Meng S."/>
            <person name="Li G."/>
            <person name="Viehrig K."/>
            <person name="Ye F."/>
            <person name="Su P."/>
            <person name="Kiefer A.F."/>
            <person name="Nichols A."/>
            <person name="Cepeda A.J."/>
            <person name="Yan W."/>
            <person name="Fan B."/>
            <person name="Jiang Y."/>
            <person name="Adhikari A."/>
            <person name="Zheng C.-J."/>
            <person name="Schuster L."/>
            <person name="Cowan T.M."/>
            <person name="Smanski M.J."/>
            <person name="Chevrette M.G."/>
            <person name="De Carvalho L.P.S."/>
            <person name="Shen B."/>
        </authorList>
    </citation>
    <scope>NUCLEOTIDE SEQUENCE [LARGE SCALE GENOMIC DNA]</scope>
    <source>
        <strain evidence="1 2">NPDC093086</strain>
    </source>
</reference>
<comment type="caution">
    <text evidence="1">The sequence shown here is derived from an EMBL/GenBank/DDBJ whole genome shotgun (WGS) entry which is preliminary data.</text>
</comment>
<gene>
    <name evidence="1" type="ORF">ACIQFM_10935</name>
</gene>
<organism evidence="1 2">
    <name type="scientific">Streptomyces ardesiacus</name>
    <dbReference type="NCBI Taxonomy" id="285564"/>
    <lineage>
        <taxon>Bacteria</taxon>
        <taxon>Bacillati</taxon>
        <taxon>Actinomycetota</taxon>
        <taxon>Actinomycetes</taxon>
        <taxon>Kitasatosporales</taxon>
        <taxon>Streptomycetaceae</taxon>
        <taxon>Streptomyces</taxon>
    </lineage>
</organism>
<evidence type="ECO:0000313" key="1">
    <source>
        <dbReference type="EMBL" id="MFJ6036766.1"/>
    </source>
</evidence>
<proteinExistence type="predicted"/>
<dbReference type="RefSeq" id="WP_030401525.1">
    <property type="nucleotide sequence ID" value="NZ_BBOK01000003.1"/>
</dbReference>
<keyword evidence="2" id="KW-1185">Reference proteome</keyword>
<dbReference type="Proteomes" id="UP001617907">
    <property type="component" value="Unassembled WGS sequence"/>
</dbReference>
<sequence>MKSHGGSESGGVPPTPRISAELARATAEEAVRAIAGGSSHLVRDLDVDQSRHVLPQPQSPSEKLALLHDRTRPRPAPPVAGVPRARAFWREMTVNALTDISSAVRGTLWERTDLDTDALDIVGPHGDPATRLEQIRTCIEKKRSFVSIALCGSLQDLLVTGHPWAASLSILAKAPGEPIAAAVATARQAMAADCSDAYRLLLPEGDWKMRTEDDVHHPVAPGYVILPKELRVPSPLPEQLGAHAQFADDTASAITEALIGGHIPLAVYHGGHVLQSAVVLVAAAHGFFVRPLTEGGTVLAPWQCAGLLASSLSKGTDIPGLVLGRYEINAKNLAQHLGRVPLAAR</sequence>
<protein>
    <submittedName>
        <fullName evidence="1">Uncharacterized protein</fullName>
    </submittedName>
</protein>
<name>A0ABW8H7L7_9ACTN</name>
<accession>A0ABW8H7L7</accession>